<keyword evidence="2" id="KW-1133">Transmembrane helix</keyword>
<dbReference type="AlphaFoldDB" id="A0A8J6A1Y3"/>
<feature type="compositionally biased region" description="Polar residues" evidence="1">
    <location>
        <begin position="376"/>
        <end position="390"/>
    </location>
</feature>
<dbReference type="OrthoDB" id="5846619at2759"/>
<keyword evidence="4" id="KW-1185">Reference proteome</keyword>
<feature type="compositionally biased region" description="Basic and acidic residues" evidence="1">
    <location>
        <begin position="176"/>
        <end position="185"/>
    </location>
</feature>
<name>A0A8J6A1Y3_GALPY</name>
<feature type="region of interest" description="Disordered" evidence="1">
    <location>
        <begin position="52"/>
        <end position="103"/>
    </location>
</feature>
<feature type="compositionally biased region" description="Basic and acidic residues" evidence="1">
    <location>
        <begin position="420"/>
        <end position="438"/>
    </location>
</feature>
<keyword evidence="2" id="KW-0472">Membrane</keyword>
<evidence type="ECO:0000313" key="3">
    <source>
        <dbReference type="EMBL" id="KAG8512943.1"/>
    </source>
</evidence>
<accession>A0A8J6A1Y3</accession>
<feature type="transmembrane region" description="Helical" evidence="2">
    <location>
        <begin position="467"/>
        <end position="485"/>
    </location>
</feature>
<feature type="compositionally biased region" description="Basic and acidic residues" evidence="1">
    <location>
        <begin position="391"/>
        <end position="407"/>
    </location>
</feature>
<feature type="non-terminal residue" evidence="3">
    <location>
        <position position="518"/>
    </location>
</feature>
<dbReference type="Proteomes" id="UP000700334">
    <property type="component" value="Unassembled WGS sequence"/>
</dbReference>
<evidence type="ECO:0000313" key="4">
    <source>
        <dbReference type="Proteomes" id="UP000700334"/>
    </source>
</evidence>
<dbReference type="PANTHER" id="PTHR16502:SF0">
    <property type="entry name" value="KERATINOCYTE-ASSOCIATED TRANSMEMBRANE PROTEIN 2"/>
    <property type="match status" value="1"/>
</dbReference>
<feature type="compositionally biased region" description="Basic and acidic residues" evidence="1">
    <location>
        <begin position="202"/>
        <end position="214"/>
    </location>
</feature>
<feature type="compositionally biased region" description="Acidic residues" evidence="1">
    <location>
        <begin position="408"/>
        <end position="418"/>
    </location>
</feature>
<evidence type="ECO:0000256" key="2">
    <source>
        <dbReference type="SAM" id="Phobius"/>
    </source>
</evidence>
<feature type="region of interest" description="Disordered" evidence="1">
    <location>
        <begin position="130"/>
        <end position="447"/>
    </location>
</feature>
<feature type="compositionally biased region" description="Basic and acidic residues" evidence="1">
    <location>
        <begin position="343"/>
        <end position="357"/>
    </location>
</feature>
<feature type="region of interest" description="Disordered" evidence="1">
    <location>
        <begin position="1"/>
        <end position="39"/>
    </location>
</feature>
<protein>
    <submittedName>
        <fullName evidence="3">Trans-Golgi network integral membrane protein 2</fullName>
    </submittedName>
</protein>
<reference evidence="3" key="1">
    <citation type="journal article" date="2021" name="Evol. Appl.">
        <title>The genome of the Pyrenean desman and the effects of bottlenecks and inbreeding on the genomic landscape of an endangered species.</title>
        <authorList>
            <person name="Escoda L."/>
            <person name="Castresana J."/>
        </authorList>
    </citation>
    <scope>NUCLEOTIDE SEQUENCE</scope>
    <source>
        <strain evidence="3">IBE-C5619</strain>
    </source>
</reference>
<feature type="compositionally biased region" description="Basic and acidic residues" evidence="1">
    <location>
        <begin position="82"/>
        <end position="93"/>
    </location>
</feature>
<feature type="compositionally biased region" description="Polar residues" evidence="1">
    <location>
        <begin position="358"/>
        <end position="368"/>
    </location>
</feature>
<dbReference type="EMBL" id="JAGFMF010011781">
    <property type="protein sequence ID" value="KAG8512943.1"/>
    <property type="molecule type" value="Genomic_DNA"/>
</dbReference>
<gene>
    <name evidence="3" type="ORF">J0S82_002161</name>
</gene>
<dbReference type="InterPro" id="IPR037645">
    <property type="entry name" value="KCT2"/>
</dbReference>
<dbReference type="Pfam" id="PF17818">
    <property type="entry name" value="KCT2"/>
    <property type="match status" value="1"/>
</dbReference>
<feature type="compositionally biased region" description="Basic residues" evidence="1">
    <location>
        <begin position="29"/>
        <end position="39"/>
    </location>
</feature>
<sequence>PVGQGAHARLPVWKKGKKKGEMTACGARRGVKKPGKGRHAFHWDREALSFTKAATAGGNSGPARGRVFPKPRPSSGPSRSGGDARRKGRGREQRAHKRISRELQRAEAQCVCRMRFLVALVLLSLGAAGVLTNSPNDSRIPISSPKKDQPSLRNPNHVASSLPPENGHPLSSVDQGPDKLHENHQSGKNSSALEQQQQQQPDADRSSVKSHDELQQTPQHSPDKSHEAPRQTPKLNPGKPSQEPQQTPKLNPGKPSQEPQQTPKLNPGKPSEEPQQTPRHNPGKPSQEPQQTPLHNPGKPSEEPQQTPRHNPGKPSEEPQQTPLHNPGKPSEEPQQTPRHNPGKSDKEQHRTTEDKSSTLTNEHQSLKNGPGKLVTEQQFTEEASSTSRQQEGEGKSSEPTEDVALKEDEEDDPEPDEGSLPKEEKETPGSASHENHEGTLLNPMGIDKDDVYEDNLGNASAESSHFFAYLVTAAIIVAVLYIAYHNKRKIIAFVLEGKRSRVTRRPKAGDYQRLDQK</sequence>
<organism evidence="3 4">
    <name type="scientific">Galemys pyrenaicus</name>
    <name type="common">Iberian desman</name>
    <name type="synonym">Pyrenean desman</name>
    <dbReference type="NCBI Taxonomy" id="202257"/>
    <lineage>
        <taxon>Eukaryota</taxon>
        <taxon>Metazoa</taxon>
        <taxon>Chordata</taxon>
        <taxon>Craniata</taxon>
        <taxon>Vertebrata</taxon>
        <taxon>Euteleostomi</taxon>
        <taxon>Mammalia</taxon>
        <taxon>Eutheria</taxon>
        <taxon>Laurasiatheria</taxon>
        <taxon>Eulipotyphla</taxon>
        <taxon>Talpidae</taxon>
        <taxon>Galemys</taxon>
    </lineage>
</organism>
<dbReference type="PANTHER" id="PTHR16502">
    <property type="entry name" value="KERATINOCYTE-ASSOCIATED TRANSMEMBRANE PROTEIN 2"/>
    <property type="match status" value="1"/>
</dbReference>
<feature type="non-terminal residue" evidence="3">
    <location>
        <position position="1"/>
    </location>
</feature>
<proteinExistence type="predicted"/>
<comment type="caution">
    <text evidence="3">The sequence shown here is derived from an EMBL/GenBank/DDBJ whole genome shotgun (WGS) entry which is preliminary data.</text>
</comment>
<evidence type="ECO:0000256" key="1">
    <source>
        <dbReference type="SAM" id="MobiDB-lite"/>
    </source>
</evidence>
<keyword evidence="2" id="KW-0812">Transmembrane</keyword>